<dbReference type="InterPro" id="IPR007138">
    <property type="entry name" value="ABM_dom"/>
</dbReference>
<keyword evidence="5" id="KW-1185">Reference proteome</keyword>
<dbReference type="EMBL" id="JBHRSF010000006">
    <property type="protein sequence ID" value="MFC2994304.1"/>
    <property type="molecule type" value="Genomic_DNA"/>
</dbReference>
<dbReference type="EMBL" id="PYIX02000005">
    <property type="protein sequence ID" value="RFC84630.1"/>
    <property type="molecule type" value="Genomic_DNA"/>
</dbReference>
<protein>
    <submittedName>
        <fullName evidence="2 3">Antibiotic biosynthesis monooxygenase</fullName>
        <ecNumber evidence="2">1.14.-.-</ecNumber>
    </submittedName>
</protein>
<accession>A0A371YT29</accession>
<reference evidence="2" key="4">
    <citation type="submission" date="2024-09" db="EMBL/GenBank/DDBJ databases">
        <authorList>
            <person name="Sun Q."/>
            <person name="Mori K."/>
        </authorList>
    </citation>
    <scope>NUCLEOTIDE SEQUENCE</scope>
    <source>
        <strain evidence="2">KCTC 62575</strain>
    </source>
</reference>
<feature type="domain" description="ABM" evidence="1">
    <location>
        <begin position="1"/>
        <end position="75"/>
    </location>
</feature>
<reference evidence="2" key="1">
    <citation type="journal article" date="2014" name="Int. J. Syst. Evol. Microbiol.">
        <title>Complete genome of a new Firmicutes species belonging to the dominant human colonic microbiota ('Ruminococcus bicirculans') reveals two chromosomes and a selective capacity to utilize plant glucans.</title>
        <authorList>
            <consortium name="NISC Comparative Sequencing Program"/>
            <person name="Wegmann U."/>
            <person name="Louis P."/>
            <person name="Goesmann A."/>
            <person name="Henrissat B."/>
            <person name="Duncan S.H."/>
            <person name="Flint H.J."/>
        </authorList>
    </citation>
    <scope>NUCLEOTIDE SEQUENCE</scope>
    <source>
        <strain evidence="2">KCTC 62575</strain>
    </source>
</reference>
<reference evidence="5" key="3">
    <citation type="journal article" date="2019" name="Int. J. Syst. Evol. Microbiol.">
        <title>The Global Catalogue of Microorganisms (GCM) 10K type strain sequencing project: providing services to taxonomists for standard genome sequencing and annotation.</title>
        <authorList>
            <consortium name="The Broad Institute Genomics Platform"/>
            <consortium name="The Broad Institute Genome Sequencing Center for Infectious Disease"/>
            <person name="Wu L."/>
            <person name="Ma J."/>
        </authorList>
    </citation>
    <scope>NUCLEOTIDE SEQUENCE [LARGE SCALE GENOMIC DNA]</scope>
    <source>
        <strain evidence="5">KCTC 62575</strain>
    </source>
</reference>
<dbReference type="AlphaFoldDB" id="A0A371YT29"/>
<dbReference type="InterPro" id="IPR011008">
    <property type="entry name" value="Dimeric_a/b-barrel"/>
</dbReference>
<dbReference type="OrthoDB" id="9798157at2"/>
<sequence length="97" mass="11780">MVIEQAIFHIIEGQQNAFEKKFYELSDIFRHAEACEKFKLIRGIENKQQYILQIYWMSLEAHTDVFMKTEEFKQWFLAMKPFLAEKIQMQHFENTLA</sequence>
<evidence type="ECO:0000313" key="3">
    <source>
        <dbReference type="EMBL" id="RFC84630.1"/>
    </source>
</evidence>
<dbReference type="Pfam" id="PF03992">
    <property type="entry name" value="ABM"/>
    <property type="match status" value="1"/>
</dbReference>
<name>A0A371YT29_9GAMM</name>
<dbReference type="RefSeq" id="WP_107007194.1">
    <property type="nucleotide sequence ID" value="NZ_JBHRSF010000006.1"/>
</dbReference>
<keyword evidence="2" id="KW-0560">Oxidoreductase</keyword>
<dbReference type="Gene3D" id="3.30.70.100">
    <property type="match status" value="1"/>
</dbReference>
<dbReference type="EC" id="1.14.-.-" evidence="2"/>
<reference evidence="3 4" key="2">
    <citation type="submission" date="2018-08" db="EMBL/GenBank/DDBJ databases">
        <title>The draft genome of Acinetobacter sichuanensis strain WCHAc060041.</title>
        <authorList>
            <person name="Qin J."/>
            <person name="Feng Y."/>
            <person name="Zong Z."/>
        </authorList>
    </citation>
    <scope>NUCLEOTIDE SEQUENCE [LARGE SCALE GENOMIC DNA]</scope>
    <source>
        <strain evidence="3 4">WCHAc060041</strain>
    </source>
</reference>
<gene>
    <name evidence="2" type="ORF">ACFODO_03255</name>
    <name evidence="3" type="ORF">C9E89_005115</name>
</gene>
<dbReference type="GO" id="GO:0004497">
    <property type="term" value="F:monooxygenase activity"/>
    <property type="evidence" value="ECO:0007669"/>
    <property type="project" value="UniProtKB-KW"/>
</dbReference>
<organism evidence="3 4">
    <name type="scientific">Acinetobacter sichuanensis</name>
    <dbReference type="NCBI Taxonomy" id="2136183"/>
    <lineage>
        <taxon>Bacteria</taxon>
        <taxon>Pseudomonadati</taxon>
        <taxon>Pseudomonadota</taxon>
        <taxon>Gammaproteobacteria</taxon>
        <taxon>Moraxellales</taxon>
        <taxon>Moraxellaceae</taxon>
        <taxon>Acinetobacter</taxon>
    </lineage>
</organism>
<keyword evidence="3" id="KW-0503">Monooxygenase</keyword>
<evidence type="ECO:0000313" key="2">
    <source>
        <dbReference type="EMBL" id="MFC2994304.1"/>
    </source>
</evidence>
<comment type="caution">
    <text evidence="3">The sequence shown here is derived from an EMBL/GenBank/DDBJ whole genome shotgun (WGS) entry which is preliminary data.</text>
</comment>
<evidence type="ECO:0000259" key="1">
    <source>
        <dbReference type="Pfam" id="PF03992"/>
    </source>
</evidence>
<proteinExistence type="predicted"/>
<dbReference type="Proteomes" id="UP001595455">
    <property type="component" value="Unassembled WGS sequence"/>
</dbReference>
<dbReference type="Proteomes" id="UP000240957">
    <property type="component" value="Unassembled WGS sequence"/>
</dbReference>
<evidence type="ECO:0000313" key="4">
    <source>
        <dbReference type="Proteomes" id="UP000240957"/>
    </source>
</evidence>
<dbReference type="SUPFAM" id="SSF54909">
    <property type="entry name" value="Dimeric alpha+beta barrel"/>
    <property type="match status" value="1"/>
</dbReference>
<evidence type="ECO:0000313" key="5">
    <source>
        <dbReference type="Proteomes" id="UP001595455"/>
    </source>
</evidence>